<name>A0A162MZ43_9FIRM</name>
<dbReference type="PANTHER" id="PTHR37478:SF2">
    <property type="entry name" value="UPF0251 PROTEIN TK0562"/>
    <property type="match status" value="1"/>
</dbReference>
<dbReference type="OrthoDB" id="280278at2"/>
<dbReference type="Gene3D" id="1.10.10.10">
    <property type="entry name" value="Winged helix-like DNA-binding domain superfamily/Winged helix DNA-binding domain"/>
    <property type="match status" value="1"/>
</dbReference>
<evidence type="ECO:0000256" key="2">
    <source>
        <dbReference type="HAMAP-Rule" id="MF_00674"/>
    </source>
</evidence>
<protein>
    <recommendedName>
        <fullName evidence="2">UPF0251 protein ATZ99_00930</fullName>
    </recommendedName>
</protein>
<dbReference type="PATRIC" id="fig|520767.4.peg.97"/>
<keyword evidence="4" id="KW-1185">Reference proteome</keyword>
<dbReference type="EMBL" id="LOHZ01000015">
    <property type="protein sequence ID" value="KYO68584.1"/>
    <property type="molecule type" value="Genomic_DNA"/>
</dbReference>
<sequence length="154" mass="17947">MPRPPKWRRVQFLPEITYFKPAGVPLKQLDEVKLTVEELEAIRLKDLEGLEQEECAEKMEISRPTFFRIINSARSKIADALVNGKAIRIEGGNFKISQFVRCLKCGNVWQEISIDDKKEDIKCPSCNNKELILDDNYGRWCHRHRRRGDSDKSD</sequence>
<dbReference type="Proteomes" id="UP000075737">
    <property type="component" value="Unassembled WGS sequence"/>
</dbReference>
<evidence type="ECO:0000313" key="4">
    <source>
        <dbReference type="Proteomes" id="UP000075737"/>
    </source>
</evidence>
<dbReference type="Pfam" id="PF02001">
    <property type="entry name" value="DUF134"/>
    <property type="match status" value="1"/>
</dbReference>
<dbReference type="STRING" id="520767.ATZ99_00930"/>
<dbReference type="RefSeq" id="WP_068747292.1">
    <property type="nucleotide sequence ID" value="NZ_LOHZ01000015.1"/>
</dbReference>
<dbReference type="InterPro" id="IPR013324">
    <property type="entry name" value="RNA_pol_sigma_r3/r4-like"/>
</dbReference>
<dbReference type="InterPro" id="IPR002852">
    <property type="entry name" value="UPF0251"/>
</dbReference>
<comment type="caution">
    <text evidence="3">The sequence shown here is derived from an EMBL/GenBank/DDBJ whole genome shotgun (WGS) entry which is preliminary data.</text>
</comment>
<reference evidence="3 4" key="1">
    <citation type="submission" date="2015-12" db="EMBL/GenBank/DDBJ databases">
        <title>Draft genome of Thermovenabulum gondwanense isolated from a red thermophilic microbial mat colonisisng an outflow channel of a bore well.</title>
        <authorList>
            <person name="Patel B.K."/>
        </authorList>
    </citation>
    <scope>NUCLEOTIDE SEQUENCE [LARGE SCALE GENOMIC DNA]</scope>
    <source>
        <strain evidence="3 4">R270</strain>
    </source>
</reference>
<dbReference type="SUPFAM" id="SSF88659">
    <property type="entry name" value="Sigma3 and sigma4 domains of RNA polymerase sigma factors"/>
    <property type="match status" value="1"/>
</dbReference>
<evidence type="ECO:0000256" key="1">
    <source>
        <dbReference type="ARBA" id="ARBA00009350"/>
    </source>
</evidence>
<evidence type="ECO:0000313" key="3">
    <source>
        <dbReference type="EMBL" id="KYO68584.1"/>
    </source>
</evidence>
<gene>
    <name evidence="3" type="ORF">ATZ99_00930</name>
</gene>
<dbReference type="HAMAP" id="MF_00674">
    <property type="entry name" value="UPF0251"/>
    <property type="match status" value="1"/>
</dbReference>
<dbReference type="InterPro" id="IPR036388">
    <property type="entry name" value="WH-like_DNA-bd_sf"/>
</dbReference>
<dbReference type="PANTHER" id="PTHR37478">
    <property type="match status" value="1"/>
</dbReference>
<comment type="similarity">
    <text evidence="1 2">Belongs to the UPF0251 family.</text>
</comment>
<accession>A0A162MZ43</accession>
<dbReference type="AlphaFoldDB" id="A0A162MZ43"/>
<organism evidence="3 4">
    <name type="scientific">Thermovenabulum gondwanense</name>
    <dbReference type="NCBI Taxonomy" id="520767"/>
    <lineage>
        <taxon>Bacteria</taxon>
        <taxon>Bacillati</taxon>
        <taxon>Bacillota</taxon>
        <taxon>Clostridia</taxon>
        <taxon>Thermosediminibacterales</taxon>
        <taxon>Thermosediminibacteraceae</taxon>
        <taxon>Thermovenabulum</taxon>
    </lineage>
</organism>
<proteinExistence type="inferred from homology"/>